<proteinExistence type="predicted"/>
<accession>A0A1M5G3U5</accession>
<evidence type="ECO:0000313" key="2">
    <source>
        <dbReference type="Proteomes" id="UP000184076"/>
    </source>
</evidence>
<keyword evidence="2" id="KW-1185">Reference proteome</keyword>
<gene>
    <name evidence="1" type="ORF">SAMN02745206_03051</name>
</gene>
<dbReference type="AlphaFoldDB" id="A0A1M5G3U5"/>
<evidence type="ECO:0000313" key="1">
    <source>
        <dbReference type="EMBL" id="SHF98393.1"/>
    </source>
</evidence>
<dbReference type="Proteomes" id="UP000184076">
    <property type="component" value="Unassembled WGS sequence"/>
</dbReference>
<dbReference type="RefSeq" id="WP_073040964.1">
    <property type="nucleotide sequence ID" value="NZ_FQVB01000034.1"/>
</dbReference>
<organism evidence="1 2">
    <name type="scientific">Desulfacinum infernum DSM 9756</name>
    <dbReference type="NCBI Taxonomy" id="1121391"/>
    <lineage>
        <taxon>Bacteria</taxon>
        <taxon>Pseudomonadati</taxon>
        <taxon>Thermodesulfobacteriota</taxon>
        <taxon>Syntrophobacteria</taxon>
        <taxon>Syntrophobacterales</taxon>
        <taxon>Syntrophobacteraceae</taxon>
        <taxon>Desulfacinum</taxon>
    </lineage>
</organism>
<dbReference type="OrthoDB" id="1102561at2"/>
<reference evidence="2" key="1">
    <citation type="submission" date="2016-11" db="EMBL/GenBank/DDBJ databases">
        <authorList>
            <person name="Varghese N."/>
            <person name="Submissions S."/>
        </authorList>
    </citation>
    <scope>NUCLEOTIDE SEQUENCE [LARGE SCALE GENOMIC DNA]</scope>
    <source>
        <strain evidence="2">DSM 9756</strain>
    </source>
</reference>
<name>A0A1M5G3U5_9BACT</name>
<sequence>MTDVTLPAVVDSTLPVLDELTSSLGVPRDILASTDEIQTAWENLPGVMRKIPPALRTESLARMCVAVASGLFDSAINYIWNASIIELREKVRKFGLNVVEQITGKSNFDEQALLDLKDAELLSLCLKLNLITEDGFFFLDQCRDIRNNFSAAHPTVGKIDDHEFIAFANRCAKYALGDEHSHVGVDIQAFMDAVKGSKFSNEQKQQWVQRISQTHEAQQYLLFGSLHGIYCDPSSNEEARVNALMISAEFAPHFTPKAKSDLINRHHEYIAKGDEKRHKASQQFFEKLGMLSLLGEHEMHSMISAACQRMLSVHQAFDNFYNEPPFAERLLQLSSQGEVPDTVKDEFVNTVVTCAVGNPYGVSNAAMPYYLKMIQSFSPREVEIMLNLPKKKNIVGERIKRHQRCKSQFKEIVRMVDPSSVPTSVATTYNYWIQQR</sequence>
<dbReference type="EMBL" id="FQVB01000034">
    <property type="protein sequence ID" value="SHF98393.1"/>
    <property type="molecule type" value="Genomic_DNA"/>
</dbReference>
<dbReference type="STRING" id="1121391.SAMN02745206_03051"/>
<protein>
    <submittedName>
        <fullName evidence="1">Uncharacterized protein</fullName>
    </submittedName>
</protein>